<dbReference type="VEuPathDB" id="VectorBase:ADIR002312"/>
<evidence type="ECO:0000256" key="1">
    <source>
        <dbReference type="SAM" id="MobiDB-lite"/>
    </source>
</evidence>
<accession>A0A182N3U8</accession>
<sequence>MSYVTVETNGGTGTKELLAAPTKWITWEKGGSTYLRWPNRRHMNTLNTLLNDSESIPSVDWEKHEMSYVIVEISGATGDKELLAAPTRWIKWGKGGLTSLRWPNQKHLSMLNALLNDGGSIPSADWETHKCDLMRRSIPSLDAAERMMERMLQQRKGLAASEAIPVTVQKTEDPMAEEENLHEFSSNLTKVVDGEDPFGDVKPLSQSHYGAEEFD</sequence>
<keyword evidence="3" id="KW-1185">Reference proteome</keyword>
<reference evidence="3" key="1">
    <citation type="submission" date="2013-03" db="EMBL/GenBank/DDBJ databases">
        <title>The Genome Sequence of Anopheles dirus WRAIR2.</title>
        <authorList>
            <consortium name="The Broad Institute Genomics Platform"/>
            <person name="Neafsey D.E."/>
            <person name="Walton C."/>
            <person name="Walker B."/>
            <person name="Young S.K."/>
            <person name="Zeng Q."/>
            <person name="Gargeya S."/>
            <person name="Fitzgerald M."/>
            <person name="Haas B."/>
            <person name="Abouelleil A."/>
            <person name="Allen A.W."/>
            <person name="Alvarado L."/>
            <person name="Arachchi H.M."/>
            <person name="Berlin A.M."/>
            <person name="Chapman S.B."/>
            <person name="Gainer-Dewar J."/>
            <person name="Goldberg J."/>
            <person name="Griggs A."/>
            <person name="Gujja S."/>
            <person name="Hansen M."/>
            <person name="Howarth C."/>
            <person name="Imamovic A."/>
            <person name="Ireland A."/>
            <person name="Larimer J."/>
            <person name="McCowan C."/>
            <person name="Murphy C."/>
            <person name="Pearson M."/>
            <person name="Poon T.W."/>
            <person name="Priest M."/>
            <person name="Roberts A."/>
            <person name="Saif S."/>
            <person name="Shea T."/>
            <person name="Sisk P."/>
            <person name="Sykes S."/>
            <person name="Wortman J."/>
            <person name="Nusbaum C."/>
            <person name="Birren B."/>
        </authorList>
    </citation>
    <scope>NUCLEOTIDE SEQUENCE [LARGE SCALE GENOMIC DNA]</scope>
    <source>
        <strain evidence="3">WRAIR2</strain>
    </source>
</reference>
<proteinExistence type="predicted"/>
<reference evidence="2" key="2">
    <citation type="submission" date="2020-05" db="UniProtKB">
        <authorList>
            <consortium name="EnsemblMetazoa"/>
        </authorList>
    </citation>
    <scope>IDENTIFICATION</scope>
    <source>
        <strain evidence="2">WRAIR2</strain>
    </source>
</reference>
<organism evidence="2 3">
    <name type="scientific">Anopheles dirus</name>
    <dbReference type="NCBI Taxonomy" id="7168"/>
    <lineage>
        <taxon>Eukaryota</taxon>
        <taxon>Metazoa</taxon>
        <taxon>Ecdysozoa</taxon>
        <taxon>Arthropoda</taxon>
        <taxon>Hexapoda</taxon>
        <taxon>Insecta</taxon>
        <taxon>Pterygota</taxon>
        <taxon>Neoptera</taxon>
        <taxon>Endopterygota</taxon>
        <taxon>Diptera</taxon>
        <taxon>Nematocera</taxon>
        <taxon>Culicoidea</taxon>
        <taxon>Culicidae</taxon>
        <taxon>Anophelinae</taxon>
        <taxon>Anopheles</taxon>
    </lineage>
</organism>
<evidence type="ECO:0000313" key="3">
    <source>
        <dbReference type="Proteomes" id="UP000075884"/>
    </source>
</evidence>
<evidence type="ECO:0000313" key="2">
    <source>
        <dbReference type="EnsemblMetazoa" id="ADIR002312-PA"/>
    </source>
</evidence>
<feature type="region of interest" description="Disordered" evidence="1">
    <location>
        <begin position="172"/>
        <end position="215"/>
    </location>
</feature>
<protein>
    <submittedName>
        <fullName evidence="2">Uncharacterized protein</fullName>
    </submittedName>
</protein>
<dbReference type="Proteomes" id="UP000075884">
    <property type="component" value="Unassembled WGS sequence"/>
</dbReference>
<dbReference type="AlphaFoldDB" id="A0A182N3U8"/>
<dbReference type="EnsemblMetazoa" id="ADIR002312-RA">
    <property type="protein sequence ID" value="ADIR002312-PA"/>
    <property type="gene ID" value="ADIR002312"/>
</dbReference>
<name>A0A182N3U8_9DIPT</name>